<organism evidence="2 3">
    <name type="scientific">Alishewanella maricola</name>
    <dbReference type="NCBI Taxonomy" id="2795740"/>
    <lineage>
        <taxon>Bacteria</taxon>
        <taxon>Pseudomonadati</taxon>
        <taxon>Pseudomonadota</taxon>
        <taxon>Gammaproteobacteria</taxon>
        <taxon>Alteromonadales</taxon>
        <taxon>Alteromonadaceae</taxon>
        <taxon>Alishewanella</taxon>
    </lineage>
</organism>
<sequence>MIKRLLTTSSLLLCFSPFSMAQSPLANALEQCRTLTQTAQRLACYDAINTSTNTLSTSAPTLAPAEVVQTKPEVAAEVDLKTIESQFGHERKQAVDNIEQITSIVRKVSYSLRKEVIVEFENNQVWRQTHSAFYPISVGEVHHIKRGAVGSFYLANDKNNRTLKVRRID</sequence>
<evidence type="ECO:0000313" key="2">
    <source>
        <dbReference type="EMBL" id="MCB5227293.1"/>
    </source>
</evidence>
<proteinExistence type="predicted"/>
<accession>A0ABS8C583</accession>
<evidence type="ECO:0000313" key="3">
    <source>
        <dbReference type="Proteomes" id="UP000633814"/>
    </source>
</evidence>
<protein>
    <submittedName>
        <fullName evidence="2">Uncharacterized protein</fullName>
    </submittedName>
</protein>
<keyword evidence="3" id="KW-1185">Reference proteome</keyword>
<gene>
    <name evidence="2" type="ORF">JAO78_010755</name>
</gene>
<reference evidence="2 3" key="1">
    <citation type="submission" date="2021-10" db="EMBL/GenBank/DDBJ databases">
        <title>Alishewanella koreense sp. nov. isolated from seawater of southwestern coast in South Korea and the proposal for the reclassification of Rheinheimera perlucida and Rheinheimera tuosuensis as Arsukibacterium perlucida and Arsukibacterium tuosuensis.</title>
        <authorList>
            <person name="Kim K.H."/>
            <person name="Ruan W."/>
            <person name="Kim K.R."/>
            <person name="Baek J.H."/>
            <person name="Jeon C.O."/>
        </authorList>
    </citation>
    <scope>NUCLEOTIDE SEQUENCE [LARGE SCALE GENOMIC DNA]</scope>
    <source>
        <strain evidence="2 3">16-MA</strain>
    </source>
</reference>
<keyword evidence="1" id="KW-0732">Signal</keyword>
<dbReference type="Proteomes" id="UP000633814">
    <property type="component" value="Unassembled WGS sequence"/>
</dbReference>
<dbReference type="EMBL" id="JAEINI020000006">
    <property type="protein sequence ID" value="MCB5227293.1"/>
    <property type="molecule type" value="Genomic_DNA"/>
</dbReference>
<name>A0ABS8C583_9ALTE</name>
<feature type="signal peptide" evidence="1">
    <location>
        <begin position="1"/>
        <end position="21"/>
    </location>
</feature>
<evidence type="ECO:0000256" key="1">
    <source>
        <dbReference type="SAM" id="SignalP"/>
    </source>
</evidence>
<dbReference type="RefSeq" id="WP_226751355.1">
    <property type="nucleotide sequence ID" value="NZ_JAEINI020000006.1"/>
</dbReference>
<feature type="chain" id="PRO_5045601035" evidence="1">
    <location>
        <begin position="22"/>
        <end position="169"/>
    </location>
</feature>
<comment type="caution">
    <text evidence="2">The sequence shown here is derived from an EMBL/GenBank/DDBJ whole genome shotgun (WGS) entry which is preliminary data.</text>
</comment>